<dbReference type="Proteomes" id="UP000323909">
    <property type="component" value="Unassembled WGS sequence"/>
</dbReference>
<sequence length="1280" mass="143216">MNIFRAERAAAIDPSSAKPIDEEMFDSAMRRMAAGQLDESLIQTCLSKTTGLLSTPSFLKSPNLAAWLSIPDVKTGLRRAVAEKLLGTEPPKGLIKNLEASFIKIAFAGAREASGLVETVIAILAASVKSRVDDRGVGALITASHLGITSELHEIRSHLERSFSVSFRTLDMGWDDWAKVATPPLIGSLFSSAIEASKRTVLSWISQPPEKPLIITADSAEEAIAFISQLFGELGGKELSIYREKVIIIDQTGALPRLAAEKKTFIPVVFSREVELELATHANLIHSLVIYPRNALNNKPDIILEPVSQNTFSSALESMGKPRDEISRLSDASGRSLTVLRRKLSTVPAVQLPEWAADGSVASQLIPFLFVGAWDTSNQSDKIGLNLLSGVRNFDDIEKELQSLCHLNDSPVWSIGTFRGVVSKIDLLYAIAGVVTSADLERYFTVARMVLGEDDPSLDLEEDQRWAASIHGKTREFSSAFRQGISETLVLLAVHGQQLFDVRLGVQTNSEVIRTIRELLPTPLTTRILEANDHDLATYAEAAPDEFLSIIERDLNSESPAVFGLLRPVNSGVFGSSPSRTGLLWALEGLAWAPNTLPRATFILARLAQIEINDNWVNKPAHSLEAIFRSWMPQTAASLQDRIALMKRLAERFPDVAWKICIAQFGTHAQFGGYSHKPRWRPDGYGFGEPLIESEPRIEFVREMTNMVLSWHSYSVEKLCDLVEQLSCFSEDDQSRVWKIIVTWAQKTASDSDKAAMREKIRLTTLSRGALMRAKRNGSSSDLAAAGKEVYEALEPTEIINRHSWLFRNGWIEESADDLENIEEVDFEAKEKQAQDMRVNALREIFERHGSAGILELAQLGQTSWVIGALSANYVLSRKDLEGLLTLTLPHIKENGEFTGLYKNLVRGIIRSLADNDVRREVIANVTRGHPEVQIVEILLLSMFSKDTWAWVDTLSLEGQRKYWEDVTPEHIHDSPPECNESVERLLAHGRPRAAFSGVRHSLKKINPEIIVKLLWAIVRPGKEQNGRYMLDKYYVQEAFKQLNDSGISTVEQMASLEFAYIDVLGERLERQEGYQIPNLERYIESHPEFFVQAICWVYKRSDEGVDPLELQVVEEQVQTMARRGMKLLQSLKCIPGHNDRGELESNLLLSWIVAVRDACDTNSRNGKADYWIGELLANAPVGMDGVWPCEPVREVIEHIQSERMVHGAQIGIFNMRGVHLRGEDGAQEREIAEKYRIWSEALRISHPFVSSQLLLKIAKSYDCDALREDTNAGVRRRLN</sequence>
<dbReference type="EMBL" id="VWXT01000568">
    <property type="protein sequence ID" value="KAA6170512.1"/>
    <property type="molecule type" value="Genomic_DNA"/>
</dbReference>
<accession>A0A5M8EN80</accession>
<dbReference type="AlphaFoldDB" id="A0A5M8EN80"/>
<evidence type="ECO:0000313" key="1">
    <source>
        <dbReference type="EMBL" id="KAA6170512.1"/>
    </source>
</evidence>
<proteinExistence type="predicted"/>
<comment type="caution">
    <text evidence="1">The sequence shown here is derived from an EMBL/GenBank/DDBJ whole genome shotgun (WGS) entry which is preliminary data.</text>
</comment>
<evidence type="ECO:0000313" key="2">
    <source>
        <dbReference type="Proteomes" id="UP000323909"/>
    </source>
</evidence>
<reference evidence="1 2" key="1">
    <citation type="submission" date="2019-09" db="EMBL/GenBank/DDBJ databases">
        <title>Genomic sequencing of 4 copper resistant soil isolates.</title>
        <authorList>
            <person name="Havryliuk O."/>
        </authorList>
    </citation>
    <scope>NUCLEOTIDE SEQUENCE [LARGE SCALE GENOMIC DNA]</scope>
    <source>
        <strain evidence="1 2">UKR4</strain>
    </source>
</reference>
<dbReference type="RefSeq" id="WP_150095538.1">
    <property type="nucleotide sequence ID" value="NZ_VWXT01000568.1"/>
</dbReference>
<name>A0A5M8EN80_PSEVE</name>
<gene>
    <name evidence="1" type="ORF">F3K53_27900</name>
</gene>
<protein>
    <submittedName>
        <fullName evidence="1">Addiction module antitoxin</fullName>
    </submittedName>
</protein>
<organism evidence="1 2">
    <name type="scientific">Pseudomonas veronii</name>
    <dbReference type="NCBI Taxonomy" id="76761"/>
    <lineage>
        <taxon>Bacteria</taxon>
        <taxon>Pseudomonadati</taxon>
        <taxon>Pseudomonadota</taxon>
        <taxon>Gammaproteobacteria</taxon>
        <taxon>Pseudomonadales</taxon>
        <taxon>Pseudomonadaceae</taxon>
        <taxon>Pseudomonas</taxon>
    </lineage>
</organism>